<dbReference type="Pfam" id="PF03480">
    <property type="entry name" value="DctP"/>
    <property type="match status" value="1"/>
</dbReference>
<sequence length="340" mass="36533">MKITSFMAASALAFAAALTGGMAQADDKITIRLSNLWPENHMYYQHGAKVFAEAVTEATGGKVVFENFHASQLGKDQLSLLSSGLADFAIVGAPYSPDKLPLSGVVDLPGVATSTCDAVKRLWPMAQDGGLLDQHEYDNLGIRVLFVGAPPGLKVMTTKKEVTKLEDLNGLKLRALAGPQSATARGLGAIPVQMQAGEVYESLSRGTVDGAIYIWVGVPPFSLQELLHHTVEGITLGSAAVLYGIRQETWDKLPADVQQAMIAAGEEAQQVLCDYQDTEENKIRDSYVAAGTLKITEIPEEEADRWRAQITSVASDWAKQLDDSGRPGSAILEAYTRTPE</sequence>
<dbReference type="PANTHER" id="PTHR33376">
    <property type="match status" value="1"/>
</dbReference>
<keyword evidence="6" id="KW-1185">Reference proteome</keyword>
<keyword evidence="2 4" id="KW-0732">Signal</keyword>
<keyword evidence="3" id="KW-0574">Periplasm</keyword>
<reference evidence="5 6" key="1">
    <citation type="submission" date="2023-09" db="EMBL/GenBank/DDBJ databases">
        <title>Xinfangfangia sedmenti sp. nov., isolated the sedment.</title>
        <authorList>
            <person name="Xu L."/>
        </authorList>
    </citation>
    <scope>NUCLEOTIDE SEQUENCE [LARGE SCALE GENOMIC DNA]</scope>
    <source>
        <strain evidence="5 6">LG-4</strain>
    </source>
</reference>
<dbReference type="InterPro" id="IPR018389">
    <property type="entry name" value="DctP_fam"/>
</dbReference>
<dbReference type="CDD" id="cd13601">
    <property type="entry name" value="PBP2_TRAP_DctP1_3_4_like"/>
    <property type="match status" value="1"/>
</dbReference>
<name>A0ABU1F5K1_9RHOB</name>
<dbReference type="RefSeq" id="WP_310456393.1">
    <property type="nucleotide sequence ID" value="NZ_JAVKPH010000005.1"/>
</dbReference>
<evidence type="ECO:0000256" key="3">
    <source>
        <dbReference type="ARBA" id="ARBA00022764"/>
    </source>
</evidence>
<proteinExistence type="predicted"/>
<comment type="subcellular location">
    <subcellularLocation>
        <location evidence="1">Periplasm</location>
    </subcellularLocation>
</comment>
<dbReference type="PANTHER" id="PTHR33376:SF15">
    <property type="entry name" value="BLL6794 PROTEIN"/>
    <property type="match status" value="1"/>
</dbReference>
<organism evidence="5 6">
    <name type="scientific">Ruixingdingia sedimenti</name>
    <dbReference type="NCBI Taxonomy" id="3073604"/>
    <lineage>
        <taxon>Bacteria</taxon>
        <taxon>Pseudomonadati</taxon>
        <taxon>Pseudomonadota</taxon>
        <taxon>Alphaproteobacteria</taxon>
        <taxon>Rhodobacterales</taxon>
        <taxon>Paracoccaceae</taxon>
        <taxon>Ruixingdingia</taxon>
    </lineage>
</organism>
<evidence type="ECO:0000313" key="6">
    <source>
        <dbReference type="Proteomes" id="UP001247754"/>
    </source>
</evidence>
<dbReference type="Proteomes" id="UP001247754">
    <property type="component" value="Unassembled WGS sequence"/>
</dbReference>
<dbReference type="Gene3D" id="3.40.190.170">
    <property type="entry name" value="Bacterial extracellular solute-binding protein, family 7"/>
    <property type="match status" value="1"/>
</dbReference>
<evidence type="ECO:0000256" key="1">
    <source>
        <dbReference type="ARBA" id="ARBA00004418"/>
    </source>
</evidence>
<feature type="signal peptide" evidence="4">
    <location>
        <begin position="1"/>
        <end position="25"/>
    </location>
</feature>
<comment type="caution">
    <text evidence="5">The sequence shown here is derived from an EMBL/GenBank/DDBJ whole genome shotgun (WGS) entry which is preliminary data.</text>
</comment>
<dbReference type="EMBL" id="JAVKPH010000005">
    <property type="protein sequence ID" value="MDR5652143.1"/>
    <property type="molecule type" value="Genomic_DNA"/>
</dbReference>
<feature type="chain" id="PRO_5046038977" evidence="4">
    <location>
        <begin position="26"/>
        <end position="340"/>
    </location>
</feature>
<dbReference type="NCBIfam" id="NF037995">
    <property type="entry name" value="TRAP_S1"/>
    <property type="match status" value="1"/>
</dbReference>
<evidence type="ECO:0000256" key="2">
    <source>
        <dbReference type="ARBA" id="ARBA00022729"/>
    </source>
</evidence>
<dbReference type="InterPro" id="IPR038404">
    <property type="entry name" value="TRAP_DctP_sf"/>
</dbReference>
<gene>
    <name evidence="5" type="primary">dctP</name>
    <name evidence="5" type="ORF">RGD00_05995</name>
</gene>
<evidence type="ECO:0000256" key="4">
    <source>
        <dbReference type="SAM" id="SignalP"/>
    </source>
</evidence>
<accession>A0ABU1F5K1</accession>
<evidence type="ECO:0000313" key="5">
    <source>
        <dbReference type="EMBL" id="MDR5652143.1"/>
    </source>
</evidence>
<protein>
    <submittedName>
        <fullName evidence="5">TRAP transporter substrate-binding protein DctP</fullName>
    </submittedName>
</protein>